<feature type="transmembrane region" description="Helical" evidence="13">
    <location>
        <begin position="12"/>
        <end position="37"/>
    </location>
</feature>
<dbReference type="GO" id="GO:0046872">
    <property type="term" value="F:metal ion binding"/>
    <property type="evidence" value="ECO:0007669"/>
    <property type="project" value="UniProtKB-KW"/>
</dbReference>
<evidence type="ECO:0000256" key="5">
    <source>
        <dbReference type="ARBA" id="ARBA00022519"/>
    </source>
</evidence>
<reference evidence="14" key="1">
    <citation type="submission" date="2020-08" db="EMBL/GenBank/DDBJ databases">
        <title>Genome public.</title>
        <authorList>
            <person name="Liu C."/>
            <person name="Sun Q."/>
        </authorList>
    </citation>
    <scope>NUCLEOTIDE SEQUENCE</scope>
    <source>
        <strain evidence="14">BX12</strain>
    </source>
</reference>
<evidence type="ECO:0000256" key="10">
    <source>
        <dbReference type="ARBA" id="ARBA00023065"/>
    </source>
</evidence>
<protein>
    <submittedName>
        <fullName evidence="14">TrkH family potassium uptake protein</fullName>
    </submittedName>
</protein>
<keyword evidence="9 13" id="KW-1133">Transmembrane helix</keyword>
<keyword evidence="7 13" id="KW-0812">Transmembrane</keyword>
<sequence>MSLNVKLNYQVIAKILGIVTLIIGLFMLPALFCAVFYGETENIRALMISSGLTIATGSFVILIVKPAKARFRAREGYLVVALCWLICSFFGALPYYFSDFTSSFTDSFFESVSGFTTTGCTAMGIKIMPKALLLWKAITHWLGGMGILVFAISILPALGINAQLIARAETPGPVLEKMAVRMSDSAKILYLTYISLSLLEFILLCPFMTPFDSLINTMGSISSGGLFAHPDGIAYYNSVAVEIIISVFTILASINFILYHYAATGKWGYVARDVELRSFLRIIIGAVLLCTLGLYFLGNYPNFFQALRDSFFQVVSMITTSGYSSADYTIWPAVCQMILFTLLFIGGCAASTSGSLKVIRVVVLLKLIGRGFYKRIHPRSVVAVKIGKKAVPALVVSEITVFILMYMCLFLFSCLVLSLQNLDLETTISTAASLLSNTGMAFGEVGSMGDYSIYSAPLKLYLSLLMIIGRLELFTIVILFTKSFWGRER</sequence>
<evidence type="ECO:0000256" key="3">
    <source>
        <dbReference type="ARBA" id="ARBA00022448"/>
    </source>
</evidence>
<feature type="transmembrane region" description="Helical" evidence="13">
    <location>
        <begin position="330"/>
        <end position="350"/>
    </location>
</feature>
<dbReference type="EMBL" id="JACRYT010000011">
    <property type="protein sequence ID" value="MBC6680310.1"/>
    <property type="molecule type" value="Genomic_DNA"/>
</dbReference>
<evidence type="ECO:0000256" key="8">
    <source>
        <dbReference type="ARBA" id="ARBA00022958"/>
    </source>
</evidence>
<evidence type="ECO:0000256" key="11">
    <source>
        <dbReference type="ARBA" id="ARBA00023136"/>
    </source>
</evidence>
<dbReference type="GO" id="GO:0015379">
    <property type="term" value="F:potassium:chloride symporter activity"/>
    <property type="evidence" value="ECO:0007669"/>
    <property type="project" value="InterPro"/>
</dbReference>
<accession>A0A923NLU6</accession>
<feature type="binding site" evidence="12">
    <location>
        <position position="224"/>
    </location>
    <ligand>
        <name>K(+)</name>
        <dbReference type="ChEBI" id="CHEBI:29103"/>
    </ligand>
</feature>
<comment type="similarity">
    <text evidence="2">Belongs to the TrkH potassium transport family.</text>
</comment>
<evidence type="ECO:0000256" key="4">
    <source>
        <dbReference type="ARBA" id="ARBA00022475"/>
    </source>
</evidence>
<feature type="binding site" evidence="12">
    <location>
        <position position="437"/>
    </location>
    <ligand>
        <name>K(+)</name>
        <dbReference type="ChEBI" id="CHEBI:29103"/>
    </ligand>
</feature>
<evidence type="ECO:0000256" key="1">
    <source>
        <dbReference type="ARBA" id="ARBA00004429"/>
    </source>
</evidence>
<keyword evidence="12" id="KW-0479">Metal-binding</keyword>
<proteinExistence type="inferred from homology"/>
<feature type="transmembrane region" description="Helical" evidence="13">
    <location>
        <begin position="138"/>
        <end position="158"/>
    </location>
</feature>
<keyword evidence="10" id="KW-0406">Ion transport</keyword>
<feature type="transmembrane region" description="Helical" evidence="13">
    <location>
        <begin position="460"/>
        <end position="480"/>
    </location>
</feature>
<evidence type="ECO:0000256" key="7">
    <source>
        <dbReference type="ARBA" id="ARBA00022692"/>
    </source>
</evidence>
<feature type="binding site" evidence="12">
    <location>
        <position position="320"/>
    </location>
    <ligand>
        <name>K(+)</name>
        <dbReference type="ChEBI" id="CHEBI:29103"/>
    </ligand>
</feature>
<keyword evidence="5" id="KW-0997">Cell inner membrane</keyword>
<feature type="transmembrane region" description="Helical" evidence="13">
    <location>
        <begin position="76"/>
        <end position="97"/>
    </location>
</feature>
<feature type="binding site" evidence="12">
    <location>
        <position position="117"/>
    </location>
    <ligand>
        <name>K(+)</name>
        <dbReference type="ChEBI" id="CHEBI:29103"/>
    </ligand>
</feature>
<keyword evidence="8 12" id="KW-0630">Potassium</keyword>
<dbReference type="Pfam" id="PF02386">
    <property type="entry name" value="TrkH"/>
    <property type="match status" value="1"/>
</dbReference>
<comment type="subcellular location">
    <subcellularLocation>
        <location evidence="1">Cell inner membrane</location>
        <topology evidence="1">Multi-pass membrane protein</topology>
    </subcellularLocation>
</comment>
<feature type="transmembrane region" description="Helical" evidence="13">
    <location>
        <begin position="43"/>
        <end position="64"/>
    </location>
</feature>
<feature type="transmembrane region" description="Helical" evidence="13">
    <location>
        <begin position="188"/>
        <end position="209"/>
    </location>
</feature>
<evidence type="ECO:0000313" key="15">
    <source>
        <dbReference type="Proteomes" id="UP000602647"/>
    </source>
</evidence>
<dbReference type="PIRSF" id="PIRSF006247">
    <property type="entry name" value="TrkH"/>
    <property type="match status" value="1"/>
</dbReference>
<evidence type="ECO:0000256" key="12">
    <source>
        <dbReference type="PIRSR" id="PIRSR006247-1"/>
    </source>
</evidence>
<evidence type="ECO:0000256" key="2">
    <source>
        <dbReference type="ARBA" id="ARBA00009137"/>
    </source>
</evidence>
<dbReference type="AlphaFoldDB" id="A0A923NLU6"/>
<feature type="transmembrane region" description="Helical" evidence="13">
    <location>
        <begin position="233"/>
        <end position="258"/>
    </location>
</feature>
<gene>
    <name evidence="14" type="ORF">H9L42_10730</name>
</gene>
<dbReference type="InterPro" id="IPR004772">
    <property type="entry name" value="TrkH"/>
</dbReference>
<dbReference type="RefSeq" id="WP_187303407.1">
    <property type="nucleotide sequence ID" value="NZ_CBCTQH010000043.1"/>
</dbReference>
<comment type="caution">
    <text evidence="14">The sequence shown here is derived from an EMBL/GenBank/DDBJ whole genome shotgun (WGS) entry which is preliminary data.</text>
</comment>
<evidence type="ECO:0000313" key="14">
    <source>
        <dbReference type="EMBL" id="MBC6680310.1"/>
    </source>
</evidence>
<organism evidence="14 15">
    <name type="scientific">Zhenpiania hominis</name>
    <dbReference type="NCBI Taxonomy" id="2763644"/>
    <lineage>
        <taxon>Bacteria</taxon>
        <taxon>Bacillati</taxon>
        <taxon>Bacillota</taxon>
        <taxon>Clostridia</taxon>
        <taxon>Peptostreptococcales</taxon>
        <taxon>Anaerovoracaceae</taxon>
        <taxon>Zhenpiania</taxon>
    </lineage>
</organism>
<evidence type="ECO:0000256" key="9">
    <source>
        <dbReference type="ARBA" id="ARBA00022989"/>
    </source>
</evidence>
<feature type="transmembrane region" description="Helical" evidence="13">
    <location>
        <begin position="395"/>
        <end position="419"/>
    </location>
</feature>
<dbReference type="GO" id="GO:0005886">
    <property type="term" value="C:plasma membrane"/>
    <property type="evidence" value="ECO:0007669"/>
    <property type="project" value="UniProtKB-SubCell"/>
</dbReference>
<dbReference type="PANTHER" id="PTHR32024:SF2">
    <property type="entry name" value="TRK SYSTEM POTASSIUM UPTAKE PROTEIN TRKG-RELATED"/>
    <property type="match status" value="1"/>
</dbReference>
<keyword evidence="4" id="KW-1003">Cell membrane</keyword>
<keyword evidence="6" id="KW-0633">Potassium transport</keyword>
<dbReference type="InterPro" id="IPR003445">
    <property type="entry name" value="Cat_transpt"/>
</dbReference>
<name>A0A923NLU6_9FIRM</name>
<keyword evidence="3" id="KW-0813">Transport</keyword>
<evidence type="ECO:0000256" key="13">
    <source>
        <dbReference type="SAM" id="Phobius"/>
    </source>
</evidence>
<dbReference type="PANTHER" id="PTHR32024">
    <property type="entry name" value="TRK SYSTEM POTASSIUM UPTAKE PROTEIN TRKG-RELATED"/>
    <property type="match status" value="1"/>
</dbReference>
<feature type="transmembrane region" description="Helical" evidence="13">
    <location>
        <begin position="279"/>
        <end position="298"/>
    </location>
</feature>
<evidence type="ECO:0000256" key="6">
    <source>
        <dbReference type="ARBA" id="ARBA00022538"/>
    </source>
</evidence>
<dbReference type="Proteomes" id="UP000602647">
    <property type="component" value="Unassembled WGS sequence"/>
</dbReference>
<feature type="binding site" evidence="12">
    <location>
        <position position="118"/>
    </location>
    <ligand>
        <name>K(+)</name>
        <dbReference type="ChEBI" id="CHEBI:29103"/>
    </ligand>
</feature>
<keyword evidence="11 13" id="KW-0472">Membrane</keyword>
<keyword evidence="15" id="KW-1185">Reference proteome</keyword>